<name>A0A0A8YRZ5_ARUDO</name>
<reference evidence="1" key="1">
    <citation type="submission" date="2014-09" db="EMBL/GenBank/DDBJ databases">
        <authorList>
            <person name="Magalhaes I.L.F."/>
            <person name="Oliveira U."/>
            <person name="Santos F.R."/>
            <person name="Vidigal T.H.D.A."/>
            <person name="Brescovit A.D."/>
            <person name="Santos A.J."/>
        </authorList>
    </citation>
    <scope>NUCLEOTIDE SEQUENCE</scope>
    <source>
        <tissue evidence="1">Shoot tissue taken approximately 20 cm above the soil surface</tissue>
    </source>
</reference>
<protein>
    <submittedName>
        <fullName evidence="1">Uncharacterized protein</fullName>
    </submittedName>
</protein>
<sequence>MVGIESWLITSTNYEGELKYRVGS</sequence>
<evidence type="ECO:0000313" key="1">
    <source>
        <dbReference type="EMBL" id="JAD29141.1"/>
    </source>
</evidence>
<reference evidence="1" key="2">
    <citation type="journal article" date="2015" name="Data Brief">
        <title>Shoot transcriptome of the giant reed, Arundo donax.</title>
        <authorList>
            <person name="Barrero R.A."/>
            <person name="Guerrero F.D."/>
            <person name="Moolhuijzen P."/>
            <person name="Goolsby J.A."/>
            <person name="Tidwell J."/>
            <person name="Bellgard S.E."/>
            <person name="Bellgard M.I."/>
        </authorList>
    </citation>
    <scope>NUCLEOTIDE SEQUENCE</scope>
    <source>
        <tissue evidence="1">Shoot tissue taken approximately 20 cm above the soil surface</tissue>
    </source>
</reference>
<proteinExistence type="predicted"/>
<dbReference type="EMBL" id="GBRH01268754">
    <property type="protein sequence ID" value="JAD29141.1"/>
    <property type="molecule type" value="Transcribed_RNA"/>
</dbReference>
<organism evidence="1">
    <name type="scientific">Arundo donax</name>
    <name type="common">Giant reed</name>
    <name type="synonym">Donax arundinaceus</name>
    <dbReference type="NCBI Taxonomy" id="35708"/>
    <lineage>
        <taxon>Eukaryota</taxon>
        <taxon>Viridiplantae</taxon>
        <taxon>Streptophyta</taxon>
        <taxon>Embryophyta</taxon>
        <taxon>Tracheophyta</taxon>
        <taxon>Spermatophyta</taxon>
        <taxon>Magnoliopsida</taxon>
        <taxon>Liliopsida</taxon>
        <taxon>Poales</taxon>
        <taxon>Poaceae</taxon>
        <taxon>PACMAD clade</taxon>
        <taxon>Arundinoideae</taxon>
        <taxon>Arundineae</taxon>
        <taxon>Arundo</taxon>
    </lineage>
</organism>
<accession>A0A0A8YRZ5</accession>
<dbReference type="AlphaFoldDB" id="A0A0A8YRZ5"/>